<gene>
    <name evidence="1" type="ORF">EVAR_49642_1</name>
</gene>
<sequence length="111" mass="12826">MYTIVYLEFKVTSSATPAVFGRPPEQGRAYLHSSRPALNSHLRHDLISYGTFDFISGKKKKNHPKRLCTTPDLATSHLVHFVTRNKKFYDASALYKFHMIKYTYGQIKQKS</sequence>
<dbReference type="Proteomes" id="UP000299102">
    <property type="component" value="Unassembled WGS sequence"/>
</dbReference>
<proteinExistence type="predicted"/>
<reference evidence="1 2" key="1">
    <citation type="journal article" date="2019" name="Commun. Biol.">
        <title>The bagworm genome reveals a unique fibroin gene that provides high tensile strength.</title>
        <authorList>
            <person name="Kono N."/>
            <person name="Nakamura H."/>
            <person name="Ohtoshi R."/>
            <person name="Tomita M."/>
            <person name="Numata K."/>
            <person name="Arakawa K."/>
        </authorList>
    </citation>
    <scope>NUCLEOTIDE SEQUENCE [LARGE SCALE GENOMIC DNA]</scope>
</reference>
<evidence type="ECO:0000313" key="1">
    <source>
        <dbReference type="EMBL" id="GBP72077.1"/>
    </source>
</evidence>
<comment type="caution">
    <text evidence="1">The sequence shown here is derived from an EMBL/GenBank/DDBJ whole genome shotgun (WGS) entry which is preliminary data.</text>
</comment>
<dbReference type="AlphaFoldDB" id="A0A4C1YC85"/>
<name>A0A4C1YC85_EUMVA</name>
<accession>A0A4C1YC85</accession>
<organism evidence="1 2">
    <name type="scientific">Eumeta variegata</name>
    <name type="common">Bagworm moth</name>
    <name type="synonym">Eumeta japonica</name>
    <dbReference type="NCBI Taxonomy" id="151549"/>
    <lineage>
        <taxon>Eukaryota</taxon>
        <taxon>Metazoa</taxon>
        <taxon>Ecdysozoa</taxon>
        <taxon>Arthropoda</taxon>
        <taxon>Hexapoda</taxon>
        <taxon>Insecta</taxon>
        <taxon>Pterygota</taxon>
        <taxon>Neoptera</taxon>
        <taxon>Endopterygota</taxon>
        <taxon>Lepidoptera</taxon>
        <taxon>Glossata</taxon>
        <taxon>Ditrysia</taxon>
        <taxon>Tineoidea</taxon>
        <taxon>Psychidae</taxon>
        <taxon>Oiketicinae</taxon>
        <taxon>Eumeta</taxon>
    </lineage>
</organism>
<dbReference type="EMBL" id="BGZK01001132">
    <property type="protein sequence ID" value="GBP72077.1"/>
    <property type="molecule type" value="Genomic_DNA"/>
</dbReference>
<keyword evidence="2" id="KW-1185">Reference proteome</keyword>
<protein>
    <submittedName>
        <fullName evidence="1">Uncharacterized protein</fullName>
    </submittedName>
</protein>
<evidence type="ECO:0000313" key="2">
    <source>
        <dbReference type="Proteomes" id="UP000299102"/>
    </source>
</evidence>